<evidence type="ECO:0000256" key="1">
    <source>
        <dbReference type="ARBA" id="ARBA00004141"/>
    </source>
</evidence>
<evidence type="ECO:0000256" key="4">
    <source>
        <dbReference type="ARBA" id="ARBA00022989"/>
    </source>
</evidence>
<feature type="transmembrane region" description="Helical" evidence="7">
    <location>
        <begin position="229"/>
        <end position="246"/>
    </location>
</feature>
<accession>A0A7S1R9W9</accession>
<comment type="domain">
    <text evidence="7">The DHHC domain is required for palmitoyltransferase activity.</text>
</comment>
<keyword evidence="2 7" id="KW-0808">Transferase</keyword>
<dbReference type="GO" id="GO:0019706">
    <property type="term" value="F:protein-cysteine S-palmitoyltransferase activity"/>
    <property type="evidence" value="ECO:0007669"/>
    <property type="project" value="UniProtKB-EC"/>
</dbReference>
<keyword evidence="3 7" id="KW-0812">Transmembrane</keyword>
<feature type="transmembrane region" description="Helical" evidence="7">
    <location>
        <begin position="119"/>
        <end position="140"/>
    </location>
</feature>
<dbReference type="PANTHER" id="PTHR12246">
    <property type="entry name" value="PALMITOYLTRANSFERASE ZDHHC16"/>
    <property type="match status" value="1"/>
</dbReference>
<organism evidence="10">
    <name type="scientific">Alexandrium catenella</name>
    <name type="common">Red tide dinoflagellate</name>
    <name type="synonym">Gonyaulax catenella</name>
    <dbReference type="NCBI Taxonomy" id="2925"/>
    <lineage>
        <taxon>Eukaryota</taxon>
        <taxon>Sar</taxon>
        <taxon>Alveolata</taxon>
        <taxon>Dinophyceae</taxon>
        <taxon>Gonyaulacales</taxon>
        <taxon>Pyrocystaceae</taxon>
        <taxon>Alexandrium</taxon>
    </lineage>
</organism>
<reference evidence="10" key="1">
    <citation type="submission" date="2021-01" db="EMBL/GenBank/DDBJ databases">
        <authorList>
            <person name="Corre E."/>
            <person name="Pelletier E."/>
            <person name="Niang G."/>
            <person name="Scheremetjew M."/>
            <person name="Finn R."/>
            <person name="Kale V."/>
            <person name="Holt S."/>
            <person name="Cochrane G."/>
            <person name="Meng A."/>
            <person name="Brown T."/>
            <person name="Cohen L."/>
        </authorList>
    </citation>
    <scope>NUCLEOTIDE SEQUENCE</scope>
    <source>
        <strain evidence="10">OF101</strain>
    </source>
</reference>
<dbReference type="InterPro" id="IPR001594">
    <property type="entry name" value="Palmitoyltrfase_DHHC"/>
</dbReference>
<dbReference type="GO" id="GO:0016020">
    <property type="term" value="C:membrane"/>
    <property type="evidence" value="ECO:0007669"/>
    <property type="project" value="UniProtKB-SubCell"/>
</dbReference>
<keyword evidence="6 7" id="KW-0012">Acyltransferase</keyword>
<evidence type="ECO:0000256" key="7">
    <source>
        <dbReference type="RuleBase" id="RU079119"/>
    </source>
</evidence>
<evidence type="ECO:0000256" key="3">
    <source>
        <dbReference type="ARBA" id="ARBA00022692"/>
    </source>
</evidence>
<comment type="similarity">
    <text evidence="7">Belongs to the DHHC palmitoyltransferase family.</text>
</comment>
<dbReference type="PROSITE" id="PS50216">
    <property type="entry name" value="DHHC"/>
    <property type="match status" value="1"/>
</dbReference>
<name>A0A7S1R9W9_ALECA</name>
<dbReference type="AlphaFoldDB" id="A0A7S1R9W9"/>
<keyword evidence="4 7" id="KW-1133">Transmembrane helix</keyword>
<feature type="transmembrane region" description="Helical" evidence="7">
    <location>
        <begin position="76"/>
        <end position="99"/>
    </location>
</feature>
<comment type="catalytic activity">
    <reaction evidence="7">
        <text>L-cysteinyl-[protein] + hexadecanoyl-CoA = S-hexadecanoyl-L-cysteinyl-[protein] + CoA</text>
        <dbReference type="Rhea" id="RHEA:36683"/>
        <dbReference type="Rhea" id="RHEA-COMP:10131"/>
        <dbReference type="Rhea" id="RHEA-COMP:11032"/>
        <dbReference type="ChEBI" id="CHEBI:29950"/>
        <dbReference type="ChEBI" id="CHEBI:57287"/>
        <dbReference type="ChEBI" id="CHEBI:57379"/>
        <dbReference type="ChEBI" id="CHEBI:74151"/>
        <dbReference type="EC" id="2.3.1.225"/>
    </reaction>
</comment>
<evidence type="ECO:0000259" key="9">
    <source>
        <dbReference type="Pfam" id="PF01529"/>
    </source>
</evidence>
<evidence type="ECO:0000256" key="2">
    <source>
        <dbReference type="ARBA" id="ARBA00022679"/>
    </source>
</evidence>
<feature type="region of interest" description="Disordered" evidence="8">
    <location>
        <begin position="1"/>
        <end position="43"/>
    </location>
</feature>
<dbReference type="EC" id="2.3.1.225" evidence="7"/>
<evidence type="ECO:0000313" key="10">
    <source>
        <dbReference type="EMBL" id="CAD9160254.1"/>
    </source>
</evidence>
<protein>
    <recommendedName>
        <fullName evidence="7">Palmitoyltransferase</fullName>
        <ecNumber evidence="7">2.3.1.225</ecNumber>
    </recommendedName>
</protein>
<evidence type="ECO:0000256" key="6">
    <source>
        <dbReference type="ARBA" id="ARBA00023315"/>
    </source>
</evidence>
<feature type="compositionally biased region" description="Low complexity" evidence="8">
    <location>
        <begin position="9"/>
        <end position="28"/>
    </location>
</feature>
<dbReference type="EMBL" id="HBGE01061818">
    <property type="protein sequence ID" value="CAD9160254.1"/>
    <property type="molecule type" value="Transcribed_RNA"/>
</dbReference>
<dbReference type="InterPro" id="IPR039859">
    <property type="entry name" value="PFA4/ZDH16/20/ERF2-like"/>
</dbReference>
<keyword evidence="5 7" id="KW-0472">Membrane</keyword>
<sequence>MPWGPERTSAASRAAASRPSSSGSRSPSQHYMRHSSVGSVLSMTKRPPDTLRFAASTGGGTPCARRSLNVGHAMKFANLLPPVFVCLIMSTIWSVHMGFHLLPLLQVELPLHLRSVEDFHSGIVQMVISQVLVFKVLLCYARAMTTLPGSVPDTMEWKLIGGHEVDGLQALTPLTKEVKVTGERRHCKWCLRYKPDRCHHCRVCDTCVLRMDHHCPWIVNCVGFRNHKYFFLLVLYSVAACMFIGATLLGTVRRSVEKEMTVTNRFILVLGFMLTIIMGTLMTFFFAFHFHLMLSGMTTIEYCEKSTMASTGLAYKRQSYDRGFHRNLAAVLGPRPLFWLLPIFPPEGDGTHFQEHWKEQDSWKEWGADEAADKVPTAQA</sequence>
<feature type="transmembrane region" description="Helical" evidence="7">
    <location>
        <begin position="266"/>
        <end position="288"/>
    </location>
</feature>
<dbReference type="Pfam" id="PF01529">
    <property type="entry name" value="DHHC"/>
    <property type="match status" value="1"/>
</dbReference>
<evidence type="ECO:0000256" key="5">
    <source>
        <dbReference type="ARBA" id="ARBA00023136"/>
    </source>
</evidence>
<feature type="domain" description="Palmitoyltransferase DHHC" evidence="9">
    <location>
        <begin position="182"/>
        <end position="305"/>
    </location>
</feature>
<evidence type="ECO:0000256" key="8">
    <source>
        <dbReference type="SAM" id="MobiDB-lite"/>
    </source>
</evidence>
<comment type="subcellular location">
    <subcellularLocation>
        <location evidence="1">Membrane</location>
        <topology evidence="1">Multi-pass membrane protein</topology>
    </subcellularLocation>
</comment>
<gene>
    <name evidence="10" type="ORF">ACAT0790_LOCUS37019</name>
</gene>
<proteinExistence type="inferred from homology"/>